<accession>A0A3A8P7Z4</accession>
<proteinExistence type="predicted"/>
<dbReference type="PANTHER" id="PTHR43581">
    <property type="entry name" value="ATP/GTP PHOSPHATASE"/>
    <property type="match status" value="1"/>
</dbReference>
<evidence type="ECO:0000313" key="3">
    <source>
        <dbReference type="EMBL" id="RKH52518.1"/>
    </source>
</evidence>
<dbReference type="InterPro" id="IPR027417">
    <property type="entry name" value="P-loop_NTPase"/>
</dbReference>
<dbReference type="CDD" id="cd00267">
    <property type="entry name" value="ABC_ATPase"/>
    <property type="match status" value="1"/>
</dbReference>
<evidence type="ECO:0000259" key="2">
    <source>
        <dbReference type="Pfam" id="PF13476"/>
    </source>
</evidence>
<protein>
    <recommendedName>
        <fullName evidence="5">ATPase AAA-type core domain-containing protein</fullName>
    </recommendedName>
</protein>
<dbReference type="InterPro" id="IPR003959">
    <property type="entry name" value="ATPase_AAA_core"/>
</dbReference>
<comment type="caution">
    <text evidence="3">The sequence shown here is derived from an EMBL/GenBank/DDBJ whole genome shotgun (WGS) entry which is preliminary data.</text>
</comment>
<keyword evidence="4" id="KW-1185">Reference proteome</keyword>
<dbReference type="SUPFAM" id="SSF52540">
    <property type="entry name" value="P-loop containing nucleoside triphosphate hydrolases"/>
    <property type="match status" value="1"/>
</dbReference>
<name>A0A3A8P7Z4_9BACT</name>
<dbReference type="PANTHER" id="PTHR43581:SF2">
    <property type="entry name" value="EXCINUCLEASE ATPASE SUBUNIT"/>
    <property type="match status" value="1"/>
</dbReference>
<dbReference type="AlphaFoldDB" id="A0A3A8P7Z4"/>
<feature type="domain" description="Rad50/SbcC-type AAA" evidence="2">
    <location>
        <begin position="85"/>
        <end position="133"/>
    </location>
</feature>
<evidence type="ECO:0008006" key="5">
    <source>
        <dbReference type="Google" id="ProtNLM"/>
    </source>
</evidence>
<dbReference type="Proteomes" id="UP000272888">
    <property type="component" value="Unassembled WGS sequence"/>
</dbReference>
<evidence type="ECO:0000259" key="1">
    <source>
        <dbReference type="Pfam" id="PF13304"/>
    </source>
</evidence>
<dbReference type="InterPro" id="IPR038729">
    <property type="entry name" value="Rad50/SbcC_AAA"/>
</dbReference>
<reference evidence="4" key="1">
    <citation type="submission" date="2018-09" db="EMBL/GenBank/DDBJ databases">
        <authorList>
            <person name="Livingstone P.G."/>
            <person name="Whitworth D.E."/>
        </authorList>
    </citation>
    <scope>NUCLEOTIDE SEQUENCE [LARGE SCALE GENOMIC DNA]</scope>
    <source>
        <strain evidence="4">CA051B</strain>
    </source>
</reference>
<dbReference type="InterPro" id="IPR051396">
    <property type="entry name" value="Bact_Antivir_Def_Nuclease"/>
</dbReference>
<organism evidence="3 4">
    <name type="scientific">Corallococcus llansteffanensis</name>
    <dbReference type="NCBI Taxonomy" id="2316731"/>
    <lineage>
        <taxon>Bacteria</taxon>
        <taxon>Pseudomonadati</taxon>
        <taxon>Myxococcota</taxon>
        <taxon>Myxococcia</taxon>
        <taxon>Myxococcales</taxon>
        <taxon>Cystobacterineae</taxon>
        <taxon>Myxococcaceae</taxon>
        <taxon>Corallococcus</taxon>
    </lineage>
</organism>
<sequence>MAGDTGPRMHCGQGPPAPSGGLLATGVCSAAALHTLGPSGAVSADLQIPRNDMAARKKTSKTVKRSAAKTRVAARKRATPLYFLSLRIKDIRCFGAEQLLNLSDGKGRPAPWTIILGNNGVGKTTLLQCLALCEPQTMDPFVEERIGAFSRVAVELPRRIGLRRGAWAMLAAGFHKGALDSHDGDTKSFRVDWDPASNVKRLSGVMFRKDEEHFACHGYGATRRMGAGALSGKVSSRNESLFQEDVPLRNAEEWLLQADYAASKAPARAKFAKANRDRIVQVLLDLLPDIDDIIFVAPGPRVPVARVEFKTPYGFVGMRDLSLGYRTLIAWMVDLASRLFERYPGSANPLAEPAVVLVDEIDLHLHPAWQRRLMSYLREHFPRAQFIVTAHSPLVVQSAVDANIVVLRKEGDHVVIDNNPTSVQGWRVDQILTSDLFELSSARSPQLESLLQERTQLLSKARLSASDKAKVKELDAQIGFLPTGETRNEREALEIIQRFAQRVQKEGQ</sequence>
<dbReference type="Pfam" id="PF13304">
    <property type="entry name" value="AAA_21"/>
    <property type="match status" value="1"/>
</dbReference>
<dbReference type="Gene3D" id="3.40.50.300">
    <property type="entry name" value="P-loop containing nucleotide triphosphate hydrolases"/>
    <property type="match status" value="2"/>
</dbReference>
<dbReference type="EMBL" id="RAWB01000354">
    <property type="protein sequence ID" value="RKH52518.1"/>
    <property type="molecule type" value="Genomic_DNA"/>
</dbReference>
<feature type="domain" description="ATPase AAA-type core" evidence="1">
    <location>
        <begin position="273"/>
        <end position="396"/>
    </location>
</feature>
<dbReference type="GO" id="GO:0005524">
    <property type="term" value="F:ATP binding"/>
    <property type="evidence" value="ECO:0007669"/>
    <property type="project" value="InterPro"/>
</dbReference>
<dbReference type="GO" id="GO:0016887">
    <property type="term" value="F:ATP hydrolysis activity"/>
    <property type="evidence" value="ECO:0007669"/>
    <property type="project" value="InterPro"/>
</dbReference>
<dbReference type="Pfam" id="PF13476">
    <property type="entry name" value="AAA_23"/>
    <property type="match status" value="1"/>
</dbReference>
<evidence type="ECO:0000313" key="4">
    <source>
        <dbReference type="Proteomes" id="UP000272888"/>
    </source>
</evidence>
<gene>
    <name evidence="3" type="ORF">D7V93_27860</name>
</gene>